<proteinExistence type="predicted"/>
<evidence type="ECO:0000313" key="7">
    <source>
        <dbReference type="EMBL" id="HER94953.1"/>
    </source>
</evidence>
<dbReference type="PRINTS" id="PR00145">
    <property type="entry name" value="ARGSUCLYASE"/>
</dbReference>
<dbReference type="InterPro" id="IPR009049">
    <property type="entry name" value="Argininosuccinate_lyase"/>
</dbReference>
<dbReference type="PANTHER" id="PTHR43814:SF1">
    <property type="entry name" value="ARGININOSUCCINATE LYASE"/>
    <property type="match status" value="1"/>
</dbReference>
<dbReference type="Gene3D" id="1.10.275.10">
    <property type="entry name" value="Fumarase/aspartase (N-terminal domain)"/>
    <property type="match status" value="1"/>
</dbReference>
<dbReference type="InterPro" id="IPR024083">
    <property type="entry name" value="Fumarase/histidase_N"/>
</dbReference>
<sequence length="434" mass="47547">MLWAKGYTIASWVQRFTVGEDHRWDTLLLPYDIEGTRAHAAGLTQIGVLTDAEFQAITQALDALKAEVAAGRIAVRPEDEDAHTVIEQYLTQQLGDIGKKIHAGRSRNDQVLAALRLFLKDGLREAGRQVARIVEHLCALGAQYNDALMPGYTHLQQAMPSTAGLWALGYAELLLSDLAALRHAFDQVDVSPLGSAAGYGVPFLALPREAVAQQLGFRALQLHVTAVQLSRGKLELHAAHALVQVGATLNRMASDLVLFNSQEFGFVALPADLCTGSSIMPQKQNPDVLELVRAGYHRLLAELNVLLTLPANLPSGYHRDLQLTKEAVVRCVLHAQDMLTAMDNLLPSLRFRRDCMQAACTPALLATAEALRRVAEGVPFREAYRQAAAELDRLPQPEPQRVLAAYQVDGYPGRGRPDLVQKRLAAFQDWLGTP</sequence>
<dbReference type="UniPathway" id="UPA00068">
    <property type="reaction ID" value="UER00114"/>
</dbReference>
<evidence type="ECO:0000256" key="4">
    <source>
        <dbReference type="ARBA" id="ARBA00022571"/>
    </source>
</evidence>
<accession>A0A7V2AYF4</accession>
<feature type="domain" description="Fumarate lyase N-terminal" evidence="6">
    <location>
        <begin position="31"/>
        <end position="295"/>
    </location>
</feature>
<evidence type="ECO:0000259" key="6">
    <source>
        <dbReference type="Pfam" id="PF00206"/>
    </source>
</evidence>
<protein>
    <recommendedName>
        <fullName evidence="3 5">Argininosuccinate lyase</fullName>
        <ecNumber evidence="3 5">4.3.2.1</ecNumber>
    </recommendedName>
</protein>
<reference evidence="7" key="1">
    <citation type="journal article" date="2020" name="mSystems">
        <title>Genome- and Community-Level Interaction Insights into Carbon Utilization and Element Cycling Functions of Hydrothermarchaeota in Hydrothermal Sediment.</title>
        <authorList>
            <person name="Zhou Z."/>
            <person name="Liu Y."/>
            <person name="Xu W."/>
            <person name="Pan J."/>
            <person name="Luo Z.H."/>
            <person name="Li M."/>
        </authorList>
    </citation>
    <scope>NUCLEOTIDE SEQUENCE [LARGE SCALE GENOMIC DNA]</scope>
    <source>
        <strain evidence="7">SpSt-143</strain>
    </source>
</reference>
<dbReference type="InterPro" id="IPR000362">
    <property type="entry name" value="Fumarate_lyase_fam"/>
</dbReference>
<dbReference type="PROSITE" id="PS00163">
    <property type="entry name" value="FUMARATE_LYASES"/>
    <property type="match status" value="1"/>
</dbReference>
<comment type="pathway">
    <text evidence="2">Amino-acid biosynthesis; L-arginine biosynthesis; L-arginine from L-ornithine and carbamoyl phosphate: step 3/3.</text>
</comment>
<dbReference type="GO" id="GO:0004056">
    <property type="term" value="F:argininosuccinate lyase activity"/>
    <property type="evidence" value="ECO:0007669"/>
    <property type="project" value="UniProtKB-UniRule"/>
</dbReference>
<dbReference type="Gene3D" id="1.10.40.30">
    <property type="entry name" value="Fumarase/aspartase (C-terminal domain)"/>
    <property type="match status" value="1"/>
</dbReference>
<dbReference type="GO" id="GO:0042450">
    <property type="term" value="P:L-arginine biosynthetic process via ornithine"/>
    <property type="evidence" value="ECO:0007669"/>
    <property type="project" value="UniProtKB-UniRule"/>
</dbReference>
<keyword evidence="4" id="KW-0055">Arginine biosynthesis</keyword>
<dbReference type="GO" id="GO:0005829">
    <property type="term" value="C:cytosol"/>
    <property type="evidence" value="ECO:0007669"/>
    <property type="project" value="TreeGrafter"/>
</dbReference>
<dbReference type="Pfam" id="PF00206">
    <property type="entry name" value="Lyase_1"/>
    <property type="match status" value="1"/>
</dbReference>
<keyword evidence="4" id="KW-0028">Amino-acid biosynthesis</keyword>
<dbReference type="NCBIfam" id="TIGR00838">
    <property type="entry name" value="argH"/>
    <property type="match status" value="1"/>
</dbReference>
<dbReference type="PRINTS" id="PR00149">
    <property type="entry name" value="FUMRATELYASE"/>
</dbReference>
<dbReference type="AlphaFoldDB" id="A0A7V2AYF4"/>
<organism evidence="7">
    <name type="scientific">Rhodothermus marinus</name>
    <name type="common">Rhodothermus obamensis</name>
    <dbReference type="NCBI Taxonomy" id="29549"/>
    <lineage>
        <taxon>Bacteria</taxon>
        <taxon>Pseudomonadati</taxon>
        <taxon>Rhodothermota</taxon>
        <taxon>Rhodothermia</taxon>
        <taxon>Rhodothermales</taxon>
        <taxon>Rhodothermaceae</taxon>
        <taxon>Rhodothermus</taxon>
    </lineage>
</organism>
<comment type="caution">
    <text evidence="7">The sequence shown here is derived from an EMBL/GenBank/DDBJ whole genome shotgun (WGS) entry which is preliminary data.</text>
</comment>
<dbReference type="PANTHER" id="PTHR43814">
    <property type="entry name" value="ARGININOSUCCINATE LYASE"/>
    <property type="match status" value="1"/>
</dbReference>
<dbReference type="Gene3D" id="1.20.200.10">
    <property type="entry name" value="Fumarase/aspartase (Central domain)"/>
    <property type="match status" value="1"/>
</dbReference>
<dbReference type="InterPro" id="IPR022761">
    <property type="entry name" value="Fumarate_lyase_N"/>
</dbReference>
<dbReference type="EC" id="4.3.2.1" evidence="3 5"/>
<dbReference type="SUPFAM" id="SSF48557">
    <property type="entry name" value="L-aspartase-like"/>
    <property type="match status" value="1"/>
</dbReference>
<evidence type="ECO:0000256" key="3">
    <source>
        <dbReference type="ARBA" id="ARBA00012338"/>
    </source>
</evidence>
<evidence type="ECO:0000256" key="5">
    <source>
        <dbReference type="NCBIfam" id="TIGR00838"/>
    </source>
</evidence>
<comment type="catalytic activity">
    <reaction evidence="1">
        <text>2-(N(omega)-L-arginino)succinate = fumarate + L-arginine</text>
        <dbReference type="Rhea" id="RHEA:24020"/>
        <dbReference type="ChEBI" id="CHEBI:29806"/>
        <dbReference type="ChEBI" id="CHEBI:32682"/>
        <dbReference type="ChEBI" id="CHEBI:57472"/>
        <dbReference type="EC" id="4.3.2.1"/>
    </reaction>
</comment>
<gene>
    <name evidence="7" type="primary">argH</name>
    <name evidence="7" type="ORF">ENO59_00310</name>
</gene>
<name>A0A7V2AYF4_RHOMR</name>
<evidence type="ECO:0000256" key="1">
    <source>
        <dbReference type="ARBA" id="ARBA00000985"/>
    </source>
</evidence>
<dbReference type="CDD" id="cd01359">
    <property type="entry name" value="Argininosuccinate_lyase"/>
    <property type="match status" value="1"/>
</dbReference>
<dbReference type="InterPro" id="IPR008948">
    <property type="entry name" value="L-Aspartase-like"/>
</dbReference>
<dbReference type="InterPro" id="IPR020557">
    <property type="entry name" value="Fumarate_lyase_CS"/>
</dbReference>
<evidence type="ECO:0000256" key="2">
    <source>
        <dbReference type="ARBA" id="ARBA00004941"/>
    </source>
</evidence>
<keyword evidence="7" id="KW-0456">Lyase</keyword>
<dbReference type="EMBL" id="DSGB01000001">
    <property type="protein sequence ID" value="HER94953.1"/>
    <property type="molecule type" value="Genomic_DNA"/>
</dbReference>